<evidence type="ECO:0000256" key="4">
    <source>
        <dbReference type="ARBA" id="ARBA00022827"/>
    </source>
</evidence>
<dbReference type="Proteomes" id="UP001215280">
    <property type="component" value="Unassembled WGS sequence"/>
</dbReference>
<gene>
    <name evidence="9" type="ORF">DFH07DRAFT_955502</name>
</gene>
<feature type="binding site" evidence="6">
    <location>
        <position position="263"/>
    </location>
    <ligand>
        <name>FAD</name>
        <dbReference type="ChEBI" id="CHEBI:57692"/>
    </ligand>
</feature>
<dbReference type="GO" id="GO:0050660">
    <property type="term" value="F:flavin adenine dinucleotide binding"/>
    <property type="evidence" value="ECO:0007669"/>
    <property type="project" value="InterPro"/>
</dbReference>
<evidence type="ECO:0000256" key="5">
    <source>
        <dbReference type="PIRSR" id="PIRSR000137-1"/>
    </source>
</evidence>
<proteinExistence type="inferred from homology"/>
<keyword evidence="3" id="KW-0285">Flavoprotein</keyword>
<evidence type="ECO:0000313" key="9">
    <source>
        <dbReference type="EMBL" id="KAJ7765827.1"/>
    </source>
</evidence>
<dbReference type="InterPro" id="IPR036188">
    <property type="entry name" value="FAD/NAD-bd_sf"/>
</dbReference>
<reference evidence="9" key="1">
    <citation type="submission" date="2023-03" db="EMBL/GenBank/DDBJ databases">
        <title>Massive genome expansion in bonnet fungi (Mycena s.s.) driven by repeated elements and novel gene families across ecological guilds.</title>
        <authorList>
            <consortium name="Lawrence Berkeley National Laboratory"/>
            <person name="Harder C.B."/>
            <person name="Miyauchi S."/>
            <person name="Viragh M."/>
            <person name="Kuo A."/>
            <person name="Thoen E."/>
            <person name="Andreopoulos B."/>
            <person name="Lu D."/>
            <person name="Skrede I."/>
            <person name="Drula E."/>
            <person name="Henrissat B."/>
            <person name="Morin E."/>
            <person name="Kohler A."/>
            <person name="Barry K."/>
            <person name="LaButti K."/>
            <person name="Morin E."/>
            <person name="Salamov A."/>
            <person name="Lipzen A."/>
            <person name="Mereny Z."/>
            <person name="Hegedus B."/>
            <person name="Baldrian P."/>
            <person name="Stursova M."/>
            <person name="Weitz H."/>
            <person name="Taylor A."/>
            <person name="Grigoriev I.V."/>
            <person name="Nagy L.G."/>
            <person name="Martin F."/>
            <person name="Kauserud H."/>
        </authorList>
    </citation>
    <scope>NUCLEOTIDE SEQUENCE</scope>
    <source>
        <strain evidence="9">CBHHK188m</strain>
    </source>
</reference>
<sequence length="596" mass="64184">MHFLRRAFLTLVLPGACVAVLYDTFEDIPASTAFDFVIVGAGAGGSVLANRLTENPLTSVLLLEAGPSNLGVLDSIIPMFPGALNPDTPYDWNYTTTPQPGFNGRSVEYPRGHMLGGSTSVNYMAYTRGSFEEWDRYALLGGDPGWSWNNIRQYLRKNEKWTPPADGHNTSGQYNPLDHSLTGINSVSLPGFSHWFDSLIIATTQENPSQFPFNLDMNSGLPLGVGWIQSTIKGGQRSSAATSYLGPEFISRPNLHVLVNAHVTRLIQTGVDEGKPAFRAVEFTQNETSPRNTVHASKEVILSAGSIGTPQILLLSGIGDAHDLSALGIPTIINNPSVGRNFSDHPLLSNTWFVNSTGTFDDVERNATVAAEETAVWEQTQMGPLVDSPLAHLVWLRVPNNSFTTEDPSAGPNTAHYELLFTNGWERPPPIPATGNFMTIVTVVTAPSSRGQLSLNTSNPFDQPLINPNLLGTDFDLFVMSEAVSAARNFVKAAAWNGFVIGEFEDLAAATDNATLQAYIRNNSATIFHPVGTASMSPKGAPYGVVDGDSLLVKGISGLRIVDASILPVVPSAHPQVFVYVLGERAADLVKMLHGL</sequence>
<comment type="caution">
    <text evidence="9">The sequence shown here is derived from an EMBL/GenBank/DDBJ whole genome shotgun (WGS) entry which is preliminary data.</text>
</comment>
<dbReference type="PANTHER" id="PTHR11552">
    <property type="entry name" value="GLUCOSE-METHANOL-CHOLINE GMC OXIDOREDUCTASE"/>
    <property type="match status" value="1"/>
</dbReference>
<dbReference type="Gene3D" id="3.30.560.10">
    <property type="entry name" value="Glucose Oxidase, domain 3"/>
    <property type="match status" value="1"/>
</dbReference>
<evidence type="ECO:0000256" key="7">
    <source>
        <dbReference type="SAM" id="SignalP"/>
    </source>
</evidence>
<evidence type="ECO:0000256" key="1">
    <source>
        <dbReference type="ARBA" id="ARBA00001974"/>
    </source>
</evidence>
<feature type="binding site" evidence="6">
    <location>
        <begin position="575"/>
        <end position="576"/>
    </location>
    <ligand>
        <name>FAD</name>
        <dbReference type="ChEBI" id="CHEBI:57692"/>
    </ligand>
</feature>
<dbReference type="InterPro" id="IPR012132">
    <property type="entry name" value="GMC_OxRdtase"/>
</dbReference>
<keyword evidence="7" id="KW-0732">Signal</keyword>
<dbReference type="SUPFAM" id="SSF54373">
    <property type="entry name" value="FAD-linked reductases, C-terminal domain"/>
    <property type="match status" value="1"/>
</dbReference>
<keyword evidence="10" id="KW-1185">Reference proteome</keyword>
<dbReference type="PROSITE" id="PS00624">
    <property type="entry name" value="GMC_OXRED_2"/>
    <property type="match status" value="1"/>
</dbReference>
<keyword evidence="4 6" id="KW-0274">FAD</keyword>
<feature type="active site" description="Proton donor" evidence="5">
    <location>
        <position position="529"/>
    </location>
</feature>
<dbReference type="Pfam" id="PF00732">
    <property type="entry name" value="GMC_oxred_N"/>
    <property type="match status" value="1"/>
</dbReference>
<comment type="cofactor">
    <cofactor evidence="1 6">
        <name>FAD</name>
        <dbReference type="ChEBI" id="CHEBI:57692"/>
    </cofactor>
</comment>
<dbReference type="GO" id="GO:0016614">
    <property type="term" value="F:oxidoreductase activity, acting on CH-OH group of donors"/>
    <property type="evidence" value="ECO:0007669"/>
    <property type="project" value="InterPro"/>
</dbReference>
<dbReference type="PIRSF" id="PIRSF000137">
    <property type="entry name" value="Alcohol_oxidase"/>
    <property type="match status" value="1"/>
</dbReference>
<dbReference type="InterPro" id="IPR007867">
    <property type="entry name" value="GMC_OxRtase_C"/>
</dbReference>
<accession>A0AAD7JIY8</accession>
<dbReference type="Gene3D" id="3.50.50.60">
    <property type="entry name" value="FAD/NAD(P)-binding domain"/>
    <property type="match status" value="1"/>
</dbReference>
<dbReference type="Pfam" id="PF05199">
    <property type="entry name" value="GMC_oxred_C"/>
    <property type="match status" value="1"/>
</dbReference>
<organism evidence="9 10">
    <name type="scientific">Mycena maculata</name>
    <dbReference type="NCBI Taxonomy" id="230809"/>
    <lineage>
        <taxon>Eukaryota</taxon>
        <taxon>Fungi</taxon>
        <taxon>Dikarya</taxon>
        <taxon>Basidiomycota</taxon>
        <taxon>Agaricomycotina</taxon>
        <taxon>Agaricomycetes</taxon>
        <taxon>Agaricomycetidae</taxon>
        <taxon>Agaricales</taxon>
        <taxon>Marasmiineae</taxon>
        <taxon>Mycenaceae</taxon>
        <taxon>Mycena</taxon>
    </lineage>
</organism>
<evidence type="ECO:0000256" key="2">
    <source>
        <dbReference type="ARBA" id="ARBA00010790"/>
    </source>
</evidence>
<dbReference type="PANTHER" id="PTHR11552:SF147">
    <property type="entry name" value="CHOLINE DEHYDROGENASE, MITOCHONDRIAL"/>
    <property type="match status" value="1"/>
</dbReference>
<dbReference type="AlphaFoldDB" id="A0AAD7JIY8"/>
<evidence type="ECO:0000313" key="10">
    <source>
        <dbReference type="Proteomes" id="UP001215280"/>
    </source>
</evidence>
<dbReference type="EMBL" id="JARJLG010000034">
    <property type="protein sequence ID" value="KAJ7765827.1"/>
    <property type="molecule type" value="Genomic_DNA"/>
</dbReference>
<protein>
    <submittedName>
        <fullName evidence="9">Aryl-alcohol oxidase</fullName>
    </submittedName>
</protein>
<evidence type="ECO:0000259" key="8">
    <source>
        <dbReference type="PROSITE" id="PS00624"/>
    </source>
</evidence>
<name>A0AAD7JIY8_9AGAR</name>
<evidence type="ECO:0000256" key="6">
    <source>
        <dbReference type="PIRSR" id="PIRSR000137-2"/>
    </source>
</evidence>
<feature type="signal peptide" evidence="7">
    <location>
        <begin position="1"/>
        <end position="19"/>
    </location>
</feature>
<dbReference type="SUPFAM" id="SSF51905">
    <property type="entry name" value="FAD/NAD(P)-binding domain"/>
    <property type="match status" value="1"/>
</dbReference>
<evidence type="ECO:0000256" key="3">
    <source>
        <dbReference type="ARBA" id="ARBA00022630"/>
    </source>
</evidence>
<comment type="similarity">
    <text evidence="2">Belongs to the GMC oxidoreductase family.</text>
</comment>
<dbReference type="InterPro" id="IPR000172">
    <property type="entry name" value="GMC_OxRdtase_N"/>
</dbReference>
<feature type="chain" id="PRO_5042069634" evidence="7">
    <location>
        <begin position="20"/>
        <end position="596"/>
    </location>
</feature>
<feature type="active site" description="Proton acceptor" evidence="5">
    <location>
        <position position="574"/>
    </location>
</feature>
<feature type="domain" description="Glucose-methanol-choline oxidoreductase N-terminal" evidence="8">
    <location>
        <begin position="305"/>
        <end position="319"/>
    </location>
</feature>